<dbReference type="PRINTS" id="PR00344">
    <property type="entry name" value="BCTRLSENSOR"/>
</dbReference>
<dbReference type="SMART" id="SM00387">
    <property type="entry name" value="HATPase_c"/>
    <property type="match status" value="1"/>
</dbReference>
<dbReference type="Proteomes" id="UP000391834">
    <property type="component" value="Unassembled WGS sequence"/>
</dbReference>
<dbReference type="EC" id="2.7.13.3" evidence="2"/>
<dbReference type="FunFam" id="1.10.287.130:FF:000001">
    <property type="entry name" value="Two-component sensor histidine kinase"/>
    <property type="match status" value="1"/>
</dbReference>
<name>A0A5M4AU31_9BACT</name>
<keyword evidence="8" id="KW-1133">Transmembrane helix</keyword>
<evidence type="ECO:0000256" key="3">
    <source>
        <dbReference type="ARBA" id="ARBA00022553"/>
    </source>
</evidence>
<dbReference type="Gene3D" id="3.30.565.10">
    <property type="entry name" value="Histidine kinase-like ATPase, C-terminal domain"/>
    <property type="match status" value="1"/>
</dbReference>
<keyword evidence="7 8" id="KW-0472">Membrane</keyword>
<evidence type="ECO:0000256" key="1">
    <source>
        <dbReference type="ARBA" id="ARBA00000085"/>
    </source>
</evidence>
<dbReference type="InterPro" id="IPR005467">
    <property type="entry name" value="His_kinase_dom"/>
</dbReference>
<evidence type="ECO:0000256" key="5">
    <source>
        <dbReference type="ARBA" id="ARBA00022777"/>
    </source>
</evidence>
<dbReference type="GO" id="GO:0000155">
    <property type="term" value="F:phosphorelay sensor kinase activity"/>
    <property type="evidence" value="ECO:0007669"/>
    <property type="project" value="InterPro"/>
</dbReference>
<dbReference type="CDD" id="cd00075">
    <property type="entry name" value="HATPase"/>
    <property type="match status" value="1"/>
</dbReference>
<comment type="catalytic activity">
    <reaction evidence="1">
        <text>ATP + protein L-histidine = ADP + protein N-phospho-L-histidine.</text>
        <dbReference type="EC" id="2.7.13.3"/>
    </reaction>
</comment>
<dbReference type="SMART" id="SM00388">
    <property type="entry name" value="HisKA"/>
    <property type="match status" value="1"/>
</dbReference>
<evidence type="ECO:0000256" key="6">
    <source>
        <dbReference type="ARBA" id="ARBA00023012"/>
    </source>
</evidence>
<keyword evidence="3" id="KW-0597">Phosphoprotein</keyword>
<proteinExistence type="predicted"/>
<keyword evidence="8" id="KW-0812">Transmembrane</keyword>
<keyword evidence="5" id="KW-0418">Kinase</keyword>
<accession>A0A5M4AU31</accession>
<dbReference type="InterPro" id="IPR003661">
    <property type="entry name" value="HisK_dim/P_dom"/>
</dbReference>
<evidence type="ECO:0000256" key="8">
    <source>
        <dbReference type="SAM" id="Phobius"/>
    </source>
</evidence>
<dbReference type="InterPro" id="IPR050736">
    <property type="entry name" value="Sensor_HK_Regulatory"/>
</dbReference>
<dbReference type="AlphaFoldDB" id="A0A5M4AU31"/>
<evidence type="ECO:0000313" key="10">
    <source>
        <dbReference type="EMBL" id="GET31412.1"/>
    </source>
</evidence>
<dbReference type="CDD" id="cd00082">
    <property type="entry name" value="HisKA"/>
    <property type="match status" value="1"/>
</dbReference>
<dbReference type="SUPFAM" id="SSF55874">
    <property type="entry name" value="ATPase domain of HSP90 chaperone/DNA topoisomerase II/histidine kinase"/>
    <property type="match status" value="1"/>
</dbReference>
<dbReference type="Pfam" id="PF02518">
    <property type="entry name" value="HATPase_c"/>
    <property type="match status" value="1"/>
</dbReference>
<feature type="domain" description="Histidine kinase" evidence="9">
    <location>
        <begin position="290"/>
        <end position="510"/>
    </location>
</feature>
<feature type="transmembrane region" description="Helical" evidence="8">
    <location>
        <begin position="254"/>
        <end position="274"/>
    </location>
</feature>
<dbReference type="SUPFAM" id="SSF47384">
    <property type="entry name" value="Homodimeric domain of signal transducing histidine kinase"/>
    <property type="match status" value="1"/>
</dbReference>
<dbReference type="OrthoDB" id="9808898at2"/>
<keyword evidence="4" id="KW-0808">Transferase</keyword>
<reference evidence="10 11" key="1">
    <citation type="submission" date="2019-10" db="EMBL/GenBank/DDBJ databases">
        <title>Prolixibacter strains distinguished by the presence of nitrate reductase genes were adept at nitrate-dependent anaerobic corrosion of metallic iron and carbon steel.</title>
        <authorList>
            <person name="Iino T."/>
            <person name="Shono N."/>
            <person name="Ito K."/>
            <person name="Nakamura R."/>
            <person name="Sueoka K."/>
            <person name="Harayama S."/>
            <person name="Ohkuma M."/>
        </authorList>
    </citation>
    <scope>NUCLEOTIDE SEQUENCE [LARGE SCALE GENOMIC DNA]</scope>
    <source>
        <strain evidence="10 11">JCM 13498</strain>
    </source>
</reference>
<keyword evidence="11" id="KW-1185">Reference proteome</keyword>
<dbReference type="EMBL" id="BLAX01000001">
    <property type="protein sequence ID" value="GET31412.1"/>
    <property type="molecule type" value="Genomic_DNA"/>
</dbReference>
<dbReference type="PANTHER" id="PTHR43711">
    <property type="entry name" value="TWO-COMPONENT HISTIDINE KINASE"/>
    <property type="match status" value="1"/>
</dbReference>
<dbReference type="PANTHER" id="PTHR43711:SF1">
    <property type="entry name" value="HISTIDINE KINASE 1"/>
    <property type="match status" value="1"/>
</dbReference>
<evidence type="ECO:0000313" key="11">
    <source>
        <dbReference type="Proteomes" id="UP000391834"/>
    </source>
</evidence>
<sequence length="514" mass="58849">MIRRVAKISLVLLVIVALPLSFYLVREFSTLTKNEQMVQRVFSTQLESILYSVNQYSENVVHQWRQSLDQPVAPDGDVEKGLVNNLFQNNRSVLAIRFLDLASHQVEAEYFNNNKAIHIDEWPSTAEIQKLQDYLKSNYQRVDTKMMTDSTLMLYFLSKNREGEHVCQLVINPRTFVLQTMSPQIQQIAQNLFFISISDSTSGSVVYSTEDNTELTGKVEKEKMWYIPGYELGIRLKAKTLEELASERTQRDNYMLIGLTIVVLLGLYFVIWNIRKEMKLAELKSEFVSNVSHEIRTPLALISMYAETLLLKRVKTEAKQEEYLHTIHQESGRLTDIVNRILNFSRLEKNRLKYQFSVINLGELVPEIMTSMKSHLEAAQVECRFSSQVDQALVYADSDVVKTMLVNLVDNAIKYSAEKDKKIGIRLVKKTKSVWVEVEDNGIGISPKNQKHVFEQFFRVTEGNLAHKAKGSGLGLNLVKRMMKAHGGSVALRSKLGEGSTFILKFPVKKQNHA</sequence>
<gene>
    <name evidence="10" type="ORF">PbJCM13498_02750</name>
</gene>
<keyword evidence="6" id="KW-0902">Two-component regulatory system</keyword>
<evidence type="ECO:0000256" key="7">
    <source>
        <dbReference type="ARBA" id="ARBA00023136"/>
    </source>
</evidence>
<dbReference type="Gene3D" id="1.10.287.130">
    <property type="match status" value="1"/>
</dbReference>
<dbReference type="PROSITE" id="PS50109">
    <property type="entry name" value="HIS_KIN"/>
    <property type="match status" value="1"/>
</dbReference>
<dbReference type="FunFam" id="3.30.565.10:FF:000006">
    <property type="entry name" value="Sensor histidine kinase WalK"/>
    <property type="match status" value="1"/>
</dbReference>
<dbReference type="Pfam" id="PF00512">
    <property type="entry name" value="HisKA"/>
    <property type="match status" value="1"/>
</dbReference>
<dbReference type="InterPro" id="IPR036890">
    <property type="entry name" value="HATPase_C_sf"/>
</dbReference>
<dbReference type="InterPro" id="IPR003594">
    <property type="entry name" value="HATPase_dom"/>
</dbReference>
<evidence type="ECO:0000256" key="4">
    <source>
        <dbReference type="ARBA" id="ARBA00022679"/>
    </source>
</evidence>
<organism evidence="10 11">
    <name type="scientific">Prolixibacter bellariivorans</name>
    <dbReference type="NCBI Taxonomy" id="314319"/>
    <lineage>
        <taxon>Bacteria</taxon>
        <taxon>Pseudomonadati</taxon>
        <taxon>Bacteroidota</taxon>
        <taxon>Bacteroidia</taxon>
        <taxon>Marinilabiliales</taxon>
        <taxon>Prolixibacteraceae</taxon>
        <taxon>Prolixibacter</taxon>
    </lineage>
</organism>
<comment type="caution">
    <text evidence="10">The sequence shown here is derived from an EMBL/GenBank/DDBJ whole genome shotgun (WGS) entry which is preliminary data.</text>
</comment>
<protein>
    <recommendedName>
        <fullName evidence="2">histidine kinase</fullName>
        <ecNumber evidence="2">2.7.13.3</ecNumber>
    </recommendedName>
</protein>
<dbReference type="InterPro" id="IPR036097">
    <property type="entry name" value="HisK_dim/P_sf"/>
</dbReference>
<evidence type="ECO:0000259" key="9">
    <source>
        <dbReference type="PROSITE" id="PS50109"/>
    </source>
</evidence>
<evidence type="ECO:0000256" key="2">
    <source>
        <dbReference type="ARBA" id="ARBA00012438"/>
    </source>
</evidence>
<dbReference type="InterPro" id="IPR004358">
    <property type="entry name" value="Sig_transdc_His_kin-like_C"/>
</dbReference>